<reference evidence="3 5" key="2">
    <citation type="submission" date="2017-11" db="EMBL/GenBank/DDBJ databases">
        <title>Molecular characterization of Burkholderia pseudomallei and closely related isolates from Vietnam.</title>
        <authorList>
            <person name="Ustinov D.V."/>
            <person name="Antonov A.S."/>
            <person name="Avdusheva E.F."/>
            <person name="Shpak I.M."/>
            <person name="Zakharova I.B."/>
            <person name="Thi L.A."/>
            <person name="Teteryatnikova N."/>
            <person name="Lopasteyskaya Y.A."/>
            <person name="Kuzyutina J.A."/>
            <person name="Ngo T.N."/>
            <person name="Victorov D.V."/>
        </authorList>
    </citation>
    <scope>NUCLEOTIDE SEQUENCE [LARGE SCALE GENOMIC DNA]</scope>
    <source>
        <strain evidence="3 5">V1512</strain>
    </source>
</reference>
<sequence>MNDPRSKKNPVFGVAILIVVVIALVIGTILYNAISQKHEYDEAHPHAASAASAASAQHG</sequence>
<dbReference type="Proteomes" id="UP000231878">
    <property type="component" value="Unassembled WGS sequence"/>
</dbReference>
<comment type="caution">
    <text evidence="2">The sequence shown here is derived from an EMBL/GenBank/DDBJ whole genome shotgun (WGS) entry which is preliminary data.</text>
</comment>
<organism evidence="2 4">
    <name type="scientific">Burkholderia pseudomallei</name>
    <name type="common">Pseudomonas pseudomallei</name>
    <dbReference type="NCBI Taxonomy" id="28450"/>
    <lineage>
        <taxon>Bacteria</taxon>
        <taxon>Pseudomonadati</taxon>
        <taxon>Pseudomonadota</taxon>
        <taxon>Betaproteobacteria</taxon>
        <taxon>Burkholderiales</taxon>
        <taxon>Burkholderiaceae</taxon>
        <taxon>Burkholderia</taxon>
        <taxon>pseudomallei group</taxon>
    </lineage>
</organism>
<dbReference type="KEGG" id="but:X994_1449"/>
<gene>
    <name evidence="3" type="ORF">CWD88_09960</name>
    <name evidence="2" type="ORF">Y036_751</name>
</gene>
<dbReference type="EMBL" id="PHRB01000007">
    <property type="protein sequence ID" value="PJO66534.1"/>
    <property type="molecule type" value="Genomic_DNA"/>
</dbReference>
<feature type="transmembrane region" description="Helical" evidence="1">
    <location>
        <begin position="12"/>
        <end position="34"/>
    </location>
</feature>
<keyword evidence="1" id="KW-0812">Transmembrane</keyword>
<keyword evidence="1" id="KW-0472">Membrane</keyword>
<dbReference type="RefSeq" id="WP_004193167.1">
    <property type="nucleotide sequence ID" value="NZ_AP028071.1"/>
</dbReference>
<evidence type="ECO:0000313" key="4">
    <source>
        <dbReference type="Proteomes" id="UP000030475"/>
    </source>
</evidence>
<dbReference type="AlphaFoldDB" id="A0A069B015"/>
<evidence type="ECO:0000313" key="5">
    <source>
        <dbReference type="Proteomes" id="UP000231878"/>
    </source>
</evidence>
<protein>
    <submittedName>
        <fullName evidence="2">Membrane protein</fullName>
    </submittedName>
</protein>
<proteinExistence type="predicted"/>
<name>A0A069B015_BURPE</name>
<evidence type="ECO:0000313" key="3">
    <source>
        <dbReference type="EMBL" id="PJO66534.1"/>
    </source>
</evidence>
<dbReference type="Proteomes" id="UP000030475">
    <property type="component" value="Unassembled WGS sequence"/>
</dbReference>
<evidence type="ECO:0000256" key="1">
    <source>
        <dbReference type="SAM" id="Phobius"/>
    </source>
</evidence>
<accession>A0A069B015</accession>
<dbReference type="GeneID" id="93059766"/>
<reference evidence="2 4" key="1">
    <citation type="submission" date="2014-08" db="EMBL/GenBank/DDBJ databases">
        <authorList>
            <person name="Bunnell A."/>
            <person name="Chain P.S."/>
            <person name="Chertkov O."/>
            <person name="Currie B.J."/>
            <person name="Daligault H.E."/>
            <person name="Davenport K.W."/>
            <person name="Davis C."/>
            <person name="Gleasner C.D."/>
            <person name="Johnson S.L."/>
            <person name="Kaestli M."/>
            <person name="Koren S."/>
            <person name="Kunde Y.A."/>
            <person name="Mayo M."/>
            <person name="McMurry K.K."/>
            <person name="Price E.P."/>
            <person name="Reitenga K.G."/>
            <person name="Robison R."/>
            <person name="Rosovitz M.J."/>
            <person name="Sarovich D.S."/>
            <person name="Teshima H."/>
        </authorList>
    </citation>
    <scope>NUCLEOTIDE SEQUENCE [LARGE SCALE GENOMIC DNA]</scope>
    <source>
        <strain evidence="2 4">MSHR44</strain>
    </source>
</reference>
<keyword evidence="1" id="KW-1133">Transmembrane helix</keyword>
<evidence type="ECO:0000313" key="2">
    <source>
        <dbReference type="EMBL" id="KGX06184.1"/>
    </source>
</evidence>
<dbReference type="EMBL" id="JQIM01000010">
    <property type="protein sequence ID" value="KGX06184.1"/>
    <property type="molecule type" value="Genomic_DNA"/>
</dbReference>
<dbReference type="OMA" id="IATIFYN"/>